<evidence type="ECO:0000256" key="1">
    <source>
        <dbReference type="SAM" id="MobiDB-lite"/>
    </source>
</evidence>
<comment type="caution">
    <text evidence="2">The sequence shown here is derived from an EMBL/GenBank/DDBJ whole genome shotgun (WGS) entry which is preliminary data.</text>
</comment>
<evidence type="ECO:0000313" key="2">
    <source>
        <dbReference type="EMBL" id="KAG2230765.1"/>
    </source>
</evidence>
<keyword evidence="3" id="KW-1185">Reference proteome</keyword>
<sequence length="446" mass="51190">MSNNVWNFDNHLPGGSMYASTAEDIIQNMETRMQQEIESLNIQHASWMHQSELRTQSLIQQMRNECMDEIKRLKQENMKESMIWQSNFHDKLREIEIDHSKEVHSLQASYDNQISINREKEIQLNTEIQRVGQLTNRVEELQQTHDEYLKYKSKTIEEGRLPGAKYAESLERIQDFQVEIAKLTTDIDKRSAWKFIVICCVFCYAGGGSVISDRNWDEQLLSGNITNPRLQLAQQLIEAEQGGPAINSNSGRVEALNNVSGYSKNKYPLKQFDGSGTPTTFQWLSHFEKVASYHEWNDAMKLKGFQMALFGDADLWLAGLDATEKRSYEKILESFKQQYGGDDDKMSYAIHTLEKIKQGTERMQLHYFNRAVHPSVYEAVRPSRPSSLAQAINYALQLERNFQMPISNGGKKNSFGDKADNIGAWKPQASVAIPDDPMEDVQQNAQ</sequence>
<evidence type="ECO:0000313" key="3">
    <source>
        <dbReference type="Proteomes" id="UP000613177"/>
    </source>
</evidence>
<dbReference type="EMBL" id="JAEPRE010000184">
    <property type="protein sequence ID" value="KAG2230765.1"/>
    <property type="molecule type" value="Genomic_DNA"/>
</dbReference>
<protein>
    <submittedName>
        <fullName evidence="2">Uncharacterized protein</fullName>
    </submittedName>
</protein>
<feature type="non-terminal residue" evidence="2">
    <location>
        <position position="1"/>
    </location>
</feature>
<gene>
    <name evidence="2" type="ORF">INT48_001667</name>
</gene>
<reference evidence="2" key="1">
    <citation type="submission" date="2021-01" db="EMBL/GenBank/DDBJ databases">
        <title>Metabolic potential, ecology and presence of endohyphal bacteria is reflected in genomic diversity of Mucoromycotina.</title>
        <authorList>
            <person name="Muszewska A."/>
            <person name="Okrasinska A."/>
            <person name="Steczkiewicz K."/>
            <person name="Drgas O."/>
            <person name="Orlowska M."/>
            <person name="Perlinska-Lenart U."/>
            <person name="Aleksandrzak-Piekarczyk T."/>
            <person name="Szatraj K."/>
            <person name="Zielenkiewicz U."/>
            <person name="Pilsyk S."/>
            <person name="Malc E."/>
            <person name="Mieczkowski P."/>
            <person name="Kruszewska J.S."/>
            <person name="Biernat P."/>
            <person name="Pawlowska J."/>
        </authorList>
    </citation>
    <scope>NUCLEOTIDE SEQUENCE</scope>
    <source>
        <strain evidence="2">WA0000018081</strain>
    </source>
</reference>
<dbReference type="Proteomes" id="UP000613177">
    <property type="component" value="Unassembled WGS sequence"/>
</dbReference>
<organism evidence="2 3">
    <name type="scientific">Thamnidium elegans</name>
    <dbReference type="NCBI Taxonomy" id="101142"/>
    <lineage>
        <taxon>Eukaryota</taxon>
        <taxon>Fungi</taxon>
        <taxon>Fungi incertae sedis</taxon>
        <taxon>Mucoromycota</taxon>
        <taxon>Mucoromycotina</taxon>
        <taxon>Mucoromycetes</taxon>
        <taxon>Mucorales</taxon>
        <taxon>Mucorineae</taxon>
        <taxon>Mucoraceae</taxon>
        <taxon>Thamnidium</taxon>
    </lineage>
</organism>
<dbReference type="AlphaFoldDB" id="A0A8H7VRV2"/>
<feature type="region of interest" description="Disordered" evidence="1">
    <location>
        <begin position="426"/>
        <end position="446"/>
    </location>
</feature>
<proteinExistence type="predicted"/>
<name>A0A8H7VRV2_9FUNG</name>
<accession>A0A8H7VRV2</accession>